<feature type="binding site" evidence="7">
    <location>
        <position position="159"/>
    </location>
    <ligand>
        <name>4-imidazolone-5-propanoate</name>
        <dbReference type="ChEBI" id="CHEBI:77893"/>
    </ligand>
</feature>
<evidence type="ECO:0000256" key="6">
    <source>
        <dbReference type="ARBA" id="ARBA00023004"/>
    </source>
</evidence>
<evidence type="ECO:0000256" key="2">
    <source>
        <dbReference type="ARBA" id="ARBA00022723"/>
    </source>
</evidence>
<protein>
    <recommendedName>
        <fullName evidence="1 7">Imidazolonepropionase</fullName>
        <ecNumber evidence="1 7">3.5.2.7</ecNumber>
    </recommendedName>
    <alternativeName>
        <fullName evidence="7">Imidazolone-5-propionate hydrolase</fullName>
    </alternativeName>
</protein>
<evidence type="ECO:0000256" key="3">
    <source>
        <dbReference type="ARBA" id="ARBA00022801"/>
    </source>
</evidence>
<evidence type="ECO:0000259" key="8">
    <source>
        <dbReference type="Pfam" id="PF01979"/>
    </source>
</evidence>
<comment type="catalytic activity">
    <reaction evidence="7">
        <text>4-imidazolone-5-propanoate + H2O = N-formimidoyl-L-glutamate</text>
        <dbReference type="Rhea" id="RHEA:23660"/>
        <dbReference type="ChEBI" id="CHEBI:15377"/>
        <dbReference type="ChEBI" id="CHEBI:58928"/>
        <dbReference type="ChEBI" id="CHEBI:77893"/>
        <dbReference type="EC" id="3.5.2.7"/>
    </reaction>
</comment>
<comment type="similarity">
    <text evidence="7">Belongs to the metallo-dependent hydrolases superfamily. HutI family.</text>
</comment>
<evidence type="ECO:0000256" key="4">
    <source>
        <dbReference type="ARBA" id="ARBA00022808"/>
    </source>
</evidence>
<dbReference type="GO" id="GO:0005506">
    <property type="term" value="F:iron ion binding"/>
    <property type="evidence" value="ECO:0007669"/>
    <property type="project" value="UniProtKB-UniRule"/>
</dbReference>
<comment type="pathway">
    <text evidence="7">Amino-acid degradation; L-histidine degradation into L-glutamate; N-formimidoyl-L-glutamate from L-histidine: step 3/3.</text>
</comment>
<feature type="binding site" evidence="7">
    <location>
        <position position="87"/>
    </location>
    <ligand>
        <name>Zn(2+)</name>
        <dbReference type="ChEBI" id="CHEBI:29105"/>
    </ligand>
</feature>
<gene>
    <name evidence="7" type="primary">hutI</name>
    <name evidence="9" type="ORF">FHS74_001415</name>
</gene>
<reference evidence="9 10" key="1">
    <citation type="submission" date="2020-08" db="EMBL/GenBank/DDBJ databases">
        <title>Genomic Encyclopedia of Type Strains, Phase IV (KMG-IV): sequencing the most valuable type-strain genomes for metagenomic binning, comparative biology and taxonomic classification.</title>
        <authorList>
            <person name="Goeker M."/>
        </authorList>
    </citation>
    <scope>NUCLEOTIDE SEQUENCE [LARGE SCALE GENOMIC DNA]</scope>
    <source>
        <strain evidence="9 10">DSM 22198</strain>
    </source>
</reference>
<dbReference type="EC" id="3.5.2.7" evidence="1 7"/>
<dbReference type="NCBIfam" id="TIGR01224">
    <property type="entry name" value="hutI"/>
    <property type="match status" value="1"/>
</dbReference>
<proteinExistence type="inferred from homology"/>
<dbReference type="InterPro" id="IPR005920">
    <property type="entry name" value="HutI"/>
</dbReference>
<dbReference type="HAMAP" id="MF_00372">
    <property type="entry name" value="HutI"/>
    <property type="match status" value="1"/>
</dbReference>
<evidence type="ECO:0000256" key="5">
    <source>
        <dbReference type="ARBA" id="ARBA00022833"/>
    </source>
</evidence>
<evidence type="ECO:0000256" key="7">
    <source>
        <dbReference type="HAMAP-Rule" id="MF_00372"/>
    </source>
</evidence>
<dbReference type="RefSeq" id="WP_184798847.1">
    <property type="nucleotide sequence ID" value="NZ_JACIIZ010000003.1"/>
</dbReference>
<evidence type="ECO:0000313" key="10">
    <source>
        <dbReference type="Proteomes" id="UP000539175"/>
    </source>
</evidence>
<feature type="binding site" evidence="7">
    <location>
        <position position="96"/>
    </location>
    <ligand>
        <name>4-imidazolone-5-propanoate</name>
        <dbReference type="ChEBI" id="CHEBI:77893"/>
    </ligand>
</feature>
<dbReference type="AlphaFoldDB" id="A0A7X0AXF0"/>
<dbReference type="CDD" id="cd01296">
    <property type="entry name" value="Imidazolone-5PH"/>
    <property type="match status" value="1"/>
</dbReference>
<evidence type="ECO:0000256" key="1">
    <source>
        <dbReference type="ARBA" id="ARBA00012864"/>
    </source>
</evidence>
<feature type="binding site" evidence="7">
    <location>
        <position position="336"/>
    </location>
    <ligand>
        <name>N-formimidoyl-L-glutamate</name>
        <dbReference type="ChEBI" id="CHEBI:58928"/>
    </ligand>
</feature>
<dbReference type="GO" id="GO:0019556">
    <property type="term" value="P:L-histidine catabolic process to glutamate and formamide"/>
    <property type="evidence" value="ECO:0007669"/>
    <property type="project" value="UniProtKB-UniRule"/>
</dbReference>
<keyword evidence="6 7" id="KW-0408">Iron</keyword>
<dbReference type="EMBL" id="JACIIZ010000003">
    <property type="protein sequence ID" value="MBB6250870.1"/>
    <property type="molecule type" value="Genomic_DNA"/>
</dbReference>
<dbReference type="InterPro" id="IPR032466">
    <property type="entry name" value="Metal_Hydrolase"/>
</dbReference>
<keyword evidence="10" id="KW-1185">Reference proteome</keyword>
<feature type="binding site" evidence="7">
    <location>
        <position position="259"/>
    </location>
    <ligand>
        <name>Zn(2+)</name>
        <dbReference type="ChEBI" id="CHEBI:29105"/>
    </ligand>
</feature>
<comment type="cofactor">
    <cofactor evidence="7">
        <name>Zn(2+)</name>
        <dbReference type="ChEBI" id="CHEBI:29105"/>
    </cofactor>
    <cofactor evidence="7">
        <name>Fe(3+)</name>
        <dbReference type="ChEBI" id="CHEBI:29034"/>
    </cofactor>
    <text evidence="7">Binds 1 zinc or iron ion per subunit.</text>
</comment>
<dbReference type="Gene3D" id="2.30.40.10">
    <property type="entry name" value="Urease, subunit C, domain 1"/>
    <property type="match status" value="1"/>
</dbReference>
<feature type="binding site" evidence="7">
    <location>
        <position position="259"/>
    </location>
    <ligand>
        <name>Fe(3+)</name>
        <dbReference type="ChEBI" id="CHEBI:29034"/>
    </ligand>
</feature>
<keyword evidence="4 7" id="KW-0369">Histidine metabolism</keyword>
<dbReference type="FunFam" id="3.20.20.140:FF:000007">
    <property type="entry name" value="Imidazolonepropionase"/>
    <property type="match status" value="1"/>
</dbReference>
<name>A0A7X0AXF0_9PROT</name>
<keyword evidence="7" id="KW-0963">Cytoplasm</keyword>
<accession>A0A7X0AXF0</accession>
<feature type="binding site" evidence="7">
    <location>
        <position position="89"/>
    </location>
    <ligand>
        <name>Fe(3+)</name>
        <dbReference type="ChEBI" id="CHEBI:29034"/>
    </ligand>
</feature>
<dbReference type="Gene3D" id="3.20.20.140">
    <property type="entry name" value="Metal-dependent hydrolases"/>
    <property type="match status" value="1"/>
</dbReference>
<feature type="binding site" evidence="7">
    <location>
        <position position="334"/>
    </location>
    <ligand>
        <name>Zn(2+)</name>
        <dbReference type="ChEBI" id="CHEBI:29105"/>
    </ligand>
</feature>
<dbReference type="GO" id="GO:0050480">
    <property type="term" value="F:imidazolonepropionase activity"/>
    <property type="evidence" value="ECO:0007669"/>
    <property type="project" value="UniProtKB-UniRule"/>
</dbReference>
<comment type="caution">
    <text evidence="9">The sequence shown here is derived from an EMBL/GenBank/DDBJ whole genome shotgun (WGS) entry which is preliminary data.</text>
</comment>
<dbReference type="Pfam" id="PF01979">
    <property type="entry name" value="Amidohydro_1"/>
    <property type="match status" value="1"/>
</dbReference>
<keyword evidence="2 7" id="KW-0479">Metal-binding</keyword>
<feature type="binding site" evidence="7">
    <location>
        <position position="334"/>
    </location>
    <ligand>
        <name>Fe(3+)</name>
        <dbReference type="ChEBI" id="CHEBI:29034"/>
    </ligand>
</feature>
<dbReference type="GO" id="GO:0005737">
    <property type="term" value="C:cytoplasm"/>
    <property type="evidence" value="ECO:0007669"/>
    <property type="project" value="UniProtKB-SubCell"/>
</dbReference>
<dbReference type="InterPro" id="IPR011059">
    <property type="entry name" value="Metal-dep_hydrolase_composite"/>
</dbReference>
<keyword evidence="3 7" id="KW-0378">Hydrolase</keyword>
<dbReference type="GO" id="GO:0008270">
    <property type="term" value="F:zinc ion binding"/>
    <property type="evidence" value="ECO:0007669"/>
    <property type="project" value="UniProtKB-UniRule"/>
</dbReference>
<feature type="binding site" evidence="7">
    <location>
        <position position="159"/>
    </location>
    <ligand>
        <name>N-formimidoyl-L-glutamate</name>
        <dbReference type="ChEBI" id="CHEBI:58928"/>
    </ligand>
</feature>
<comment type="subcellular location">
    <subcellularLocation>
        <location evidence="7">Cytoplasm</location>
    </subcellularLocation>
</comment>
<dbReference type="Proteomes" id="UP000539175">
    <property type="component" value="Unassembled WGS sequence"/>
</dbReference>
<comment type="function">
    <text evidence="7">Catalyzes the hydrolytic cleavage of the carbon-nitrogen bond in imidazolone-5-propanoate to yield N-formimidoyl-L-glutamate. It is the third step in the universal histidine degradation pathway.</text>
</comment>
<feature type="binding site" evidence="7">
    <location>
        <position position="262"/>
    </location>
    <ligand>
        <name>4-imidazolone-5-propanoate</name>
        <dbReference type="ChEBI" id="CHEBI:77893"/>
    </ligand>
</feature>
<feature type="domain" description="Amidohydrolase-related" evidence="8">
    <location>
        <begin position="78"/>
        <end position="398"/>
    </location>
</feature>
<dbReference type="PANTHER" id="PTHR42752">
    <property type="entry name" value="IMIDAZOLONEPROPIONASE"/>
    <property type="match status" value="1"/>
</dbReference>
<feature type="binding site" evidence="7">
    <location>
        <position position="89"/>
    </location>
    <ligand>
        <name>Zn(2+)</name>
        <dbReference type="ChEBI" id="CHEBI:29105"/>
    </ligand>
</feature>
<feature type="binding site" evidence="7">
    <location>
        <position position="87"/>
    </location>
    <ligand>
        <name>Fe(3+)</name>
        <dbReference type="ChEBI" id="CHEBI:29034"/>
    </ligand>
</feature>
<feature type="binding site" evidence="7">
    <location>
        <position position="192"/>
    </location>
    <ligand>
        <name>4-imidazolone-5-propanoate</name>
        <dbReference type="ChEBI" id="CHEBI:77893"/>
    </ligand>
</feature>
<dbReference type="PANTHER" id="PTHR42752:SF1">
    <property type="entry name" value="IMIDAZOLONEPROPIONASE-RELATED"/>
    <property type="match status" value="1"/>
</dbReference>
<keyword evidence="5 7" id="KW-0862">Zinc</keyword>
<dbReference type="UniPathway" id="UPA00379">
    <property type="reaction ID" value="UER00551"/>
</dbReference>
<dbReference type="SUPFAM" id="SSF51556">
    <property type="entry name" value="Metallo-dependent hydrolases"/>
    <property type="match status" value="1"/>
</dbReference>
<dbReference type="InterPro" id="IPR006680">
    <property type="entry name" value="Amidohydro-rel"/>
</dbReference>
<sequence>MPPAPPADFLPARHPWDTLWVNAHLATMTAGAASPYGAIENGAVAAKDGRIAWVGPLADLPGRAEDLAASVQDAGGAWITPGLIDCHTHLVFGGERVTEFELRLTGASYSEISRAGGGIAHTVRATRAASDDTLYTLAARRLTALMAGGVTTVEIKSGYGLDLEHELRLLRVARRLGANFPITVHTTLLGAHALPPGVNDAPGRARYLDLVCDAMIPLAAAEDLADAVDVFCEGIAFTPEETARVFDAAQAQGLAVKLHADQLSDTGGAALAARYQALSADHLEYTSDDGLDAMAAAGTVAVLLPGAFHMLRETKLPPIAGMRARGIPMAIATDCNPGTSPALSLPLMMSLACTHFRLTPEEALAGCTRHAAQALGLGASKGQLAVGFDADLALWDITRPAELAYWLGGNACVGRVAGGRLD</sequence>
<organism evidence="9 10">
    <name type="scientific">Nitrospirillum iridis</name>
    <dbReference type="NCBI Taxonomy" id="765888"/>
    <lineage>
        <taxon>Bacteria</taxon>
        <taxon>Pseudomonadati</taxon>
        <taxon>Pseudomonadota</taxon>
        <taxon>Alphaproteobacteria</taxon>
        <taxon>Rhodospirillales</taxon>
        <taxon>Azospirillaceae</taxon>
        <taxon>Nitrospirillum</taxon>
    </lineage>
</organism>
<evidence type="ECO:0000313" key="9">
    <source>
        <dbReference type="EMBL" id="MBB6250870.1"/>
    </source>
</evidence>
<feature type="binding site" evidence="7">
    <location>
        <position position="339"/>
    </location>
    <ligand>
        <name>4-imidazolone-5-propanoate</name>
        <dbReference type="ChEBI" id="CHEBI:77893"/>
    </ligand>
</feature>
<dbReference type="SUPFAM" id="SSF51338">
    <property type="entry name" value="Composite domain of metallo-dependent hydrolases"/>
    <property type="match status" value="1"/>
</dbReference>
<dbReference type="GO" id="GO:0019557">
    <property type="term" value="P:L-histidine catabolic process to glutamate and formate"/>
    <property type="evidence" value="ECO:0007669"/>
    <property type="project" value="UniProtKB-UniPathway"/>
</dbReference>
<feature type="binding site" evidence="7">
    <location>
        <position position="338"/>
    </location>
    <ligand>
        <name>N-formimidoyl-L-glutamate</name>
        <dbReference type="ChEBI" id="CHEBI:58928"/>
    </ligand>
</feature>